<dbReference type="AlphaFoldDB" id="A0AAD4MZG0"/>
<reference evidence="2" key="1">
    <citation type="submission" date="2022-01" db="EMBL/GenBank/DDBJ databases">
        <title>Genome Sequence Resource for Two Populations of Ditylenchus destructor, the Migratory Endoparasitic Phytonematode.</title>
        <authorList>
            <person name="Zhang H."/>
            <person name="Lin R."/>
            <person name="Xie B."/>
        </authorList>
    </citation>
    <scope>NUCLEOTIDE SEQUENCE</scope>
    <source>
        <strain evidence="2">BazhouSP</strain>
    </source>
</reference>
<organism evidence="2 3">
    <name type="scientific">Ditylenchus destructor</name>
    <dbReference type="NCBI Taxonomy" id="166010"/>
    <lineage>
        <taxon>Eukaryota</taxon>
        <taxon>Metazoa</taxon>
        <taxon>Ecdysozoa</taxon>
        <taxon>Nematoda</taxon>
        <taxon>Chromadorea</taxon>
        <taxon>Rhabditida</taxon>
        <taxon>Tylenchina</taxon>
        <taxon>Tylenchomorpha</taxon>
        <taxon>Sphaerularioidea</taxon>
        <taxon>Anguinidae</taxon>
        <taxon>Anguininae</taxon>
        <taxon>Ditylenchus</taxon>
    </lineage>
</organism>
<sequence length="79" mass="8400">MVNLTHNHSQSPSEKGKQIRSREGTKYAGKPIDLLLTAAVRHAVKNSGDHPRNGLLLKVSSVAQMVTAIELGGVENGKG</sequence>
<name>A0AAD4MZG0_9BILA</name>
<dbReference type="Proteomes" id="UP001201812">
    <property type="component" value="Unassembled WGS sequence"/>
</dbReference>
<evidence type="ECO:0000256" key="1">
    <source>
        <dbReference type="SAM" id="MobiDB-lite"/>
    </source>
</evidence>
<feature type="compositionally biased region" description="Basic and acidic residues" evidence="1">
    <location>
        <begin position="14"/>
        <end position="24"/>
    </location>
</feature>
<keyword evidence="3" id="KW-1185">Reference proteome</keyword>
<evidence type="ECO:0000313" key="2">
    <source>
        <dbReference type="EMBL" id="KAI1707952.1"/>
    </source>
</evidence>
<protein>
    <submittedName>
        <fullName evidence="2">Uncharacterized protein</fullName>
    </submittedName>
</protein>
<feature type="compositionally biased region" description="Polar residues" evidence="1">
    <location>
        <begin position="1"/>
        <end position="13"/>
    </location>
</feature>
<accession>A0AAD4MZG0</accession>
<gene>
    <name evidence="2" type="ORF">DdX_12187</name>
</gene>
<proteinExistence type="predicted"/>
<evidence type="ECO:0000313" key="3">
    <source>
        <dbReference type="Proteomes" id="UP001201812"/>
    </source>
</evidence>
<comment type="caution">
    <text evidence="2">The sequence shown here is derived from an EMBL/GenBank/DDBJ whole genome shotgun (WGS) entry which is preliminary data.</text>
</comment>
<dbReference type="EMBL" id="JAKKPZ010000038">
    <property type="protein sequence ID" value="KAI1707952.1"/>
    <property type="molecule type" value="Genomic_DNA"/>
</dbReference>
<feature type="region of interest" description="Disordered" evidence="1">
    <location>
        <begin position="1"/>
        <end position="24"/>
    </location>
</feature>